<dbReference type="AlphaFoldDB" id="A0A812A1N3"/>
<comment type="caution">
    <text evidence="1">The sequence shown here is derived from an EMBL/GenBank/DDBJ whole genome shotgun (WGS) entry which is preliminary data.</text>
</comment>
<gene>
    <name evidence="1" type="ORF">DNFNHJIP_00699</name>
</gene>
<name>A0A812A1N3_9EURY</name>
<reference evidence="1" key="1">
    <citation type="submission" date="2020-12" db="EMBL/GenBank/DDBJ databases">
        <authorList>
            <person name="Hahn C.J."/>
            <person name="Laso-Perez R."/>
            <person name="Vulcano F."/>
            <person name="Vaziourakis K.-M."/>
            <person name="Stokke R."/>
            <person name="Steen I.H."/>
            <person name="Teske A."/>
            <person name="Boetius A."/>
            <person name="Liebeke M."/>
            <person name="Amann R."/>
            <person name="Knittel K."/>
        </authorList>
    </citation>
    <scope>NUCLEOTIDE SEQUENCE</scope>
    <source>
        <strain evidence="1">Gfbio:c6db26ca-90af-429b-aeed-0e3e8aed0b5e:GoM-Arc1_AMV-AAA_792_C10</strain>
    </source>
</reference>
<accession>A0A812A1N3</accession>
<dbReference type="Proteomes" id="UP000614580">
    <property type="component" value="Unassembled WGS sequence"/>
</dbReference>
<evidence type="ECO:0000313" key="1">
    <source>
        <dbReference type="EMBL" id="CAD7767291.1"/>
    </source>
</evidence>
<protein>
    <submittedName>
        <fullName evidence="1">Uncharacterized protein</fullName>
    </submittedName>
</protein>
<organism evidence="1 2">
    <name type="scientific">Candidatus Argoarchaeum ethanivorans</name>
    <dbReference type="NCBI Taxonomy" id="2608793"/>
    <lineage>
        <taxon>Archaea</taxon>
        <taxon>Methanobacteriati</taxon>
        <taxon>Methanobacteriota</taxon>
        <taxon>Stenosarchaea group</taxon>
        <taxon>Methanomicrobia</taxon>
        <taxon>Methanosarcinales</taxon>
        <taxon>Methanosarcinales incertae sedis</taxon>
        <taxon>GOM Arc I cluster</taxon>
        <taxon>Candidatus Argoarchaeum</taxon>
    </lineage>
</organism>
<dbReference type="EMBL" id="CAJHZY010000121">
    <property type="protein sequence ID" value="CAD7767291.1"/>
    <property type="molecule type" value="Genomic_DNA"/>
</dbReference>
<proteinExistence type="predicted"/>
<evidence type="ECO:0000313" key="2">
    <source>
        <dbReference type="Proteomes" id="UP000614580"/>
    </source>
</evidence>
<sequence length="143" mass="16914">MTLNEIERQNLILHILSKVKVVGGYSKFYNIIYLLKEKNSHELADYKFDSHFLTIKDNVLDNDLNALIIAGFISNDHVEQKLAHEHELKIKKYGDSYLKLYNIDKNFKKKFGKTFLKNIDKTIEKYNDMTTNELMRLVQERIS</sequence>